<organism evidence="1 2">
    <name type="scientific">Aspergillus melleus</name>
    <dbReference type="NCBI Taxonomy" id="138277"/>
    <lineage>
        <taxon>Eukaryota</taxon>
        <taxon>Fungi</taxon>
        <taxon>Dikarya</taxon>
        <taxon>Ascomycota</taxon>
        <taxon>Pezizomycotina</taxon>
        <taxon>Eurotiomycetes</taxon>
        <taxon>Eurotiomycetidae</taxon>
        <taxon>Eurotiales</taxon>
        <taxon>Aspergillaceae</taxon>
        <taxon>Aspergillus</taxon>
        <taxon>Aspergillus subgen. Circumdati</taxon>
    </lineage>
</organism>
<evidence type="ECO:0000313" key="1">
    <source>
        <dbReference type="EMBL" id="KAK1144862.1"/>
    </source>
</evidence>
<comment type="caution">
    <text evidence="1">The sequence shown here is derived from an EMBL/GenBank/DDBJ whole genome shotgun (WGS) entry which is preliminary data.</text>
</comment>
<accession>A0ACC3B3J9</accession>
<evidence type="ECO:0000313" key="2">
    <source>
        <dbReference type="Proteomes" id="UP001177260"/>
    </source>
</evidence>
<dbReference type="Proteomes" id="UP001177260">
    <property type="component" value="Unassembled WGS sequence"/>
</dbReference>
<sequence length="237" mass="24139">MSRKFLSLGLLSFLAFSPSLVSASRSQSECYSNIGDLKVHMGSTFQSLGMCQSHCGKQDFSVYGVKGDRCWCGDKLPPVSAKVSQKECNEPCPGFPSDTCGGDDVWTIIYDSSTDPEHSKPQSSSSEPKPSSSTSEPKVIMSINPNLVATGAAFTQTSIPNSILTAPTTAPKNADVAEPSALAATQASSSSSSSSSSASSSADPESSSNGAAGPASPAAVGSIVGAILLPLVLGSAF</sequence>
<dbReference type="EMBL" id="JAOPJF010000028">
    <property type="protein sequence ID" value="KAK1144862.1"/>
    <property type="molecule type" value="Genomic_DNA"/>
</dbReference>
<proteinExistence type="predicted"/>
<keyword evidence="2" id="KW-1185">Reference proteome</keyword>
<name>A0ACC3B3J9_9EURO</name>
<gene>
    <name evidence="1" type="ORF">N8T08_004875</name>
</gene>
<protein>
    <submittedName>
        <fullName evidence="1">Uncharacterized protein</fullName>
    </submittedName>
</protein>
<reference evidence="1 2" key="1">
    <citation type="journal article" date="2023" name="ACS Omega">
        <title>Identification of the Neoaspergillic Acid Biosynthesis Gene Cluster by Establishing an In Vitro CRISPR-Ribonucleoprotein Genetic System in Aspergillus melleus.</title>
        <authorList>
            <person name="Yuan B."/>
            <person name="Grau M.F."/>
            <person name="Murata R.M."/>
            <person name="Torok T."/>
            <person name="Venkateswaran K."/>
            <person name="Stajich J.E."/>
            <person name="Wang C.C.C."/>
        </authorList>
    </citation>
    <scope>NUCLEOTIDE SEQUENCE [LARGE SCALE GENOMIC DNA]</scope>
    <source>
        <strain evidence="1 2">IMV 1140</strain>
    </source>
</reference>